<dbReference type="AlphaFoldDB" id="A0AAU7MXR4"/>
<dbReference type="EMBL" id="CP157804">
    <property type="protein sequence ID" value="XBQ23261.1"/>
    <property type="molecule type" value="Genomic_DNA"/>
</dbReference>
<evidence type="ECO:0000313" key="2">
    <source>
        <dbReference type="EMBL" id="XBQ23261.1"/>
    </source>
</evidence>
<gene>
    <name evidence="2" type="ORF">ABNE31_16845</name>
</gene>
<dbReference type="RefSeq" id="WP_293282758.1">
    <property type="nucleotide sequence ID" value="NZ_CP157804.1"/>
</dbReference>
<name>A0AAU7MXR4_9FLAO</name>
<keyword evidence="1" id="KW-0732">Signal</keyword>
<reference evidence="2" key="1">
    <citation type="submission" date="2024-05" db="EMBL/GenBank/DDBJ databases">
        <title>Draft Genome Sequences of Flagellimonas sp. MMG031 and Marinobacter sp. MMG032 Isolated from the dinoflagellate Symbiodinium pilosum.</title>
        <authorList>
            <person name="Shikuma N.J."/>
            <person name="Farrell M.V."/>
        </authorList>
    </citation>
    <scope>NUCLEOTIDE SEQUENCE</scope>
    <source>
        <strain evidence="2">MMG031</strain>
    </source>
</reference>
<accession>A0AAU7MXR4</accession>
<feature type="chain" id="PRO_5043952630" description="DUF3887 domain-containing protein" evidence="1">
    <location>
        <begin position="21"/>
        <end position="149"/>
    </location>
</feature>
<sequence length="149" mass="17961">MKLRLCFLLLLGLSLNSCLFEDNSKQEFPKFDFNSVEKIEIKKMFDYQFKRIIDERKKLNNFTSFFTDSTNYFKNEKYKYGGKRALYHLEFYNKKDTLQLTIYPKINNTKTEIGFFGKTISNYKENGMGQKFHRFFISKKILDLIENEN</sequence>
<protein>
    <recommendedName>
        <fullName evidence="3">DUF3887 domain-containing protein</fullName>
    </recommendedName>
</protein>
<feature type="signal peptide" evidence="1">
    <location>
        <begin position="1"/>
        <end position="20"/>
    </location>
</feature>
<proteinExistence type="predicted"/>
<evidence type="ECO:0000256" key="1">
    <source>
        <dbReference type="SAM" id="SignalP"/>
    </source>
</evidence>
<dbReference type="KEGG" id="fld:ABNE31_16845"/>
<evidence type="ECO:0008006" key="3">
    <source>
        <dbReference type="Google" id="ProtNLM"/>
    </source>
</evidence>
<organism evidence="2">
    <name type="scientific">Flagellimonas sp. MMG031</name>
    <dbReference type="NCBI Taxonomy" id="3158549"/>
    <lineage>
        <taxon>Bacteria</taxon>
        <taxon>Pseudomonadati</taxon>
        <taxon>Bacteroidota</taxon>
        <taxon>Flavobacteriia</taxon>
        <taxon>Flavobacteriales</taxon>
        <taxon>Flavobacteriaceae</taxon>
        <taxon>Flagellimonas</taxon>
    </lineage>
</organism>